<proteinExistence type="predicted"/>
<feature type="domain" description="Thioredoxin" evidence="1">
    <location>
        <begin position="1"/>
        <end position="112"/>
    </location>
</feature>
<name>A0A0F9QNL1_9ZZZZ</name>
<dbReference type="Gene3D" id="3.40.30.10">
    <property type="entry name" value="Glutaredoxin"/>
    <property type="match status" value="1"/>
</dbReference>
<evidence type="ECO:0000259" key="1">
    <source>
        <dbReference type="PROSITE" id="PS51352"/>
    </source>
</evidence>
<dbReference type="Pfam" id="PF00085">
    <property type="entry name" value="Thioredoxin"/>
    <property type="match status" value="1"/>
</dbReference>
<dbReference type="PROSITE" id="PS51352">
    <property type="entry name" value="THIOREDOXIN_2"/>
    <property type="match status" value="1"/>
</dbReference>
<dbReference type="CDD" id="cd02947">
    <property type="entry name" value="TRX_family"/>
    <property type="match status" value="1"/>
</dbReference>
<dbReference type="AlphaFoldDB" id="A0A0F9QNL1"/>
<accession>A0A0F9QNL1</accession>
<dbReference type="EMBL" id="LAZR01001817">
    <property type="protein sequence ID" value="KKN38607.1"/>
    <property type="molecule type" value="Genomic_DNA"/>
</dbReference>
<dbReference type="SUPFAM" id="SSF52833">
    <property type="entry name" value="Thioredoxin-like"/>
    <property type="match status" value="1"/>
</dbReference>
<sequence>MNIDQNDLNTDYLEEAPTSQQLSDMRGNVIVEFGVPECPHCQLTEPLLQEVLSTHPELTHIKIYDGKGKPLGRRFKVKLWPTLIFLQDGQEIDRLVRPSNVDQIYQLVMQFK</sequence>
<dbReference type="InterPro" id="IPR013766">
    <property type="entry name" value="Thioredoxin_domain"/>
</dbReference>
<gene>
    <name evidence="2" type="ORF">LCGC14_0751830</name>
</gene>
<dbReference type="InterPro" id="IPR036249">
    <property type="entry name" value="Thioredoxin-like_sf"/>
</dbReference>
<comment type="caution">
    <text evidence="2">The sequence shown here is derived from an EMBL/GenBank/DDBJ whole genome shotgun (WGS) entry which is preliminary data.</text>
</comment>
<protein>
    <recommendedName>
        <fullName evidence="1">Thioredoxin domain-containing protein</fullName>
    </recommendedName>
</protein>
<organism evidence="2">
    <name type="scientific">marine sediment metagenome</name>
    <dbReference type="NCBI Taxonomy" id="412755"/>
    <lineage>
        <taxon>unclassified sequences</taxon>
        <taxon>metagenomes</taxon>
        <taxon>ecological metagenomes</taxon>
    </lineage>
</organism>
<evidence type="ECO:0000313" key="2">
    <source>
        <dbReference type="EMBL" id="KKN38607.1"/>
    </source>
</evidence>
<reference evidence="2" key="1">
    <citation type="journal article" date="2015" name="Nature">
        <title>Complex archaea that bridge the gap between prokaryotes and eukaryotes.</title>
        <authorList>
            <person name="Spang A."/>
            <person name="Saw J.H."/>
            <person name="Jorgensen S.L."/>
            <person name="Zaremba-Niedzwiedzka K."/>
            <person name="Martijn J."/>
            <person name="Lind A.E."/>
            <person name="van Eijk R."/>
            <person name="Schleper C."/>
            <person name="Guy L."/>
            <person name="Ettema T.J."/>
        </authorList>
    </citation>
    <scope>NUCLEOTIDE SEQUENCE</scope>
</reference>